<gene>
    <name evidence="2" type="ORF">MNBD_ALPHA04-1539</name>
</gene>
<organism evidence="2">
    <name type="scientific">hydrothermal vent metagenome</name>
    <dbReference type="NCBI Taxonomy" id="652676"/>
    <lineage>
        <taxon>unclassified sequences</taxon>
        <taxon>metagenomes</taxon>
        <taxon>ecological metagenomes</taxon>
    </lineage>
</organism>
<sequence>MITDSDSKSPPPSGRKASLVFVILVVLIDMIGFGIIMPVFPD</sequence>
<dbReference type="AlphaFoldDB" id="A0A3B0SA20"/>
<keyword evidence="1" id="KW-1133">Transmembrane helix</keyword>
<protein>
    <submittedName>
        <fullName evidence="2">Uncharacterized protein</fullName>
    </submittedName>
</protein>
<proteinExistence type="predicted"/>
<accession>A0A3B0SA20</accession>
<feature type="non-terminal residue" evidence="2">
    <location>
        <position position="42"/>
    </location>
</feature>
<evidence type="ECO:0000256" key="1">
    <source>
        <dbReference type="SAM" id="Phobius"/>
    </source>
</evidence>
<dbReference type="EMBL" id="UOEF01000363">
    <property type="protein sequence ID" value="VAW03105.1"/>
    <property type="molecule type" value="Genomic_DNA"/>
</dbReference>
<reference evidence="2" key="1">
    <citation type="submission" date="2018-06" db="EMBL/GenBank/DDBJ databases">
        <authorList>
            <person name="Zhirakovskaya E."/>
        </authorList>
    </citation>
    <scope>NUCLEOTIDE SEQUENCE</scope>
</reference>
<keyword evidence="1" id="KW-0812">Transmembrane</keyword>
<evidence type="ECO:0000313" key="2">
    <source>
        <dbReference type="EMBL" id="VAW03105.1"/>
    </source>
</evidence>
<name>A0A3B0SA20_9ZZZZ</name>
<keyword evidence="1" id="KW-0472">Membrane</keyword>
<feature type="transmembrane region" description="Helical" evidence="1">
    <location>
        <begin position="20"/>
        <end position="40"/>
    </location>
</feature>